<dbReference type="EMBL" id="JAVRHZ010000002">
    <property type="protein sequence ID" value="MDT0555678.1"/>
    <property type="molecule type" value="Genomic_DNA"/>
</dbReference>
<comment type="catalytic activity">
    <reaction evidence="1">
        <text>Hydrolysis of terminal, non-reducing beta-D-mannose residues in beta-D-mannosides.</text>
        <dbReference type="EC" id="3.2.1.25"/>
    </reaction>
</comment>
<dbReference type="Proteomes" id="UP001254488">
    <property type="component" value="Unassembled WGS sequence"/>
</dbReference>
<dbReference type="InterPro" id="IPR036156">
    <property type="entry name" value="Beta-gal/glucu_dom_sf"/>
</dbReference>
<sequence length="811" mass="94389">MLNGDDWKFAEYNKLIPEEVIQWETATVPGSVQTDLLKLGKIPDPFLLKNEDSIQWVSERDWMYKKEVSIPSEMLEKKSHLLKFEGLDTYAEIRLNDSLILKTDNAFRTYEVDVSEIIKQNNKLVIGFSPTGRIENFKAAKLDYKLPEAPRVFTRKPQFQYGWDWGPTIKTMGAWRDISLVSYDIARLNDVYIETKEVSEEKATLVAHIEIESQEYDNGFEIEVINNTSEKLVTQPVELYGGLGSYNIPITIDNPKLWWTHNLGEPFLYDFNIRLKNGGTIVDEVSKKVGVRTIELITEKDSIGESFYFKLNDKPVYMKGANYIPQNIFLSKVTPSEREKLLNDVVDANMNMLRVWGGGVYEDDLFYDLCDEKGILIWQDFMFACAMYPGDTSFLENVKQEAIDNVKRLRQHPSIALWCGNNENSEGWHRWGWQEGKTEDQKIEIWGNYQKVFNDILPKVVDSLSPSISYWESSPKYGRGDKRYQFEGDAHDWWVWHDGYPFEHFEEEVPRFMSEFGFQSFPSYEAISYFTQQDSIDTSHPSFASHQKHSRGFQLIKEYMARDFPVPTTSEDYVYVSQLVQAYGITKGITAHRRAKPYNMGTLYWQLNDCWPVVSWSSIDGLDNWKALHYKAKRAFENRKIIAWEEDEALQVTIVDDSKNVIKDSLHISIKDFEGNLIKEQTIHNVQTNLQKNEVVTTMKLSNFEFDPAYSYVELTFGASKTLYFFERPKDLKLPIEDVKISNPYITEDGWKISITSNSLQKDVFLHSDIFGHFSDNFFDLLPGESKTVYYFPKTEKPINIKFKTLNKLNN</sequence>
<dbReference type="Gene3D" id="3.20.20.80">
    <property type="entry name" value="Glycosidases"/>
    <property type="match status" value="1"/>
</dbReference>
<evidence type="ECO:0000256" key="6">
    <source>
        <dbReference type="ARBA" id="ARBA00023295"/>
    </source>
</evidence>
<dbReference type="InterPro" id="IPR006102">
    <property type="entry name" value="Ig-like_GH2"/>
</dbReference>
<proteinExistence type="inferred from homology"/>
<feature type="domain" description="Glycoside hydrolase family 2 immunoglobulin-like beta-sandwich" evidence="7">
    <location>
        <begin position="187"/>
        <end position="292"/>
    </location>
</feature>
<dbReference type="Gene3D" id="2.60.120.260">
    <property type="entry name" value="Galactose-binding domain-like"/>
    <property type="match status" value="1"/>
</dbReference>
<keyword evidence="6" id="KW-0326">Glycosidase</keyword>
<accession>A0ABU2YBX4</accession>
<evidence type="ECO:0000256" key="4">
    <source>
        <dbReference type="ARBA" id="ARBA00022801"/>
    </source>
</evidence>
<dbReference type="InterPro" id="IPR054593">
    <property type="entry name" value="Beta-mannosidase-like_N2"/>
</dbReference>
<dbReference type="Pfam" id="PF22666">
    <property type="entry name" value="Glyco_hydro_2_N2"/>
    <property type="match status" value="1"/>
</dbReference>
<dbReference type="InterPro" id="IPR050887">
    <property type="entry name" value="Beta-mannosidase_GH2"/>
</dbReference>
<feature type="domain" description="Beta-mannosidase-like galactose-binding" evidence="9">
    <location>
        <begin position="7"/>
        <end position="176"/>
    </location>
</feature>
<evidence type="ECO:0000256" key="2">
    <source>
        <dbReference type="ARBA" id="ARBA00007401"/>
    </source>
</evidence>
<dbReference type="RefSeq" id="WP_311332627.1">
    <property type="nucleotide sequence ID" value="NZ_JAVRHZ010000002.1"/>
</dbReference>
<dbReference type="PANTHER" id="PTHR43730">
    <property type="entry name" value="BETA-MANNOSIDASE"/>
    <property type="match status" value="1"/>
</dbReference>
<dbReference type="EC" id="3.2.1.25" evidence="3"/>
<keyword evidence="4 10" id="KW-0378">Hydrolase</keyword>
<dbReference type="SUPFAM" id="SSF51445">
    <property type="entry name" value="(Trans)glycosidases"/>
    <property type="match status" value="1"/>
</dbReference>
<evidence type="ECO:0000313" key="11">
    <source>
        <dbReference type="Proteomes" id="UP001254488"/>
    </source>
</evidence>
<dbReference type="SUPFAM" id="SSF49303">
    <property type="entry name" value="beta-Galactosidase/glucuronidase domain"/>
    <property type="match status" value="3"/>
</dbReference>
<dbReference type="GO" id="GO:0016787">
    <property type="term" value="F:hydrolase activity"/>
    <property type="evidence" value="ECO:0007669"/>
    <property type="project" value="UniProtKB-KW"/>
</dbReference>
<evidence type="ECO:0000259" key="9">
    <source>
        <dbReference type="Pfam" id="PF22666"/>
    </source>
</evidence>
<comment type="similarity">
    <text evidence="2">Belongs to the glycosyl hydrolase 2 family.</text>
</comment>
<dbReference type="InterPro" id="IPR017853">
    <property type="entry name" value="GH"/>
</dbReference>
<evidence type="ECO:0000256" key="5">
    <source>
        <dbReference type="ARBA" id="ARBA00023180"/>
    </source>
</evidence>
<evidence type="ECO:0000256" key="3">
    <source>
        <dbReference type="ARBA" id="ARBA00012754"/>
    </source>
</evidence>
<comment type="caution">
    <text evidence="10">The sequence shown here is derived from an EMBL/GenBank/DDBJ whole genome shotgun (WGS) entry which is preliminary data.</text>
</comment>
<name>A0ABU2YBX4_9FLAO</name>
<dbReference type="PANTHER" id="PTHR43730:SF1">
    <property type="entry name" value="BETA-MANNOSIDASE"/>
    <property type="match status" value="1"/>
</dbReference>
<dbReference type="SUPFAM" id="SSF49785">
    <property type="entry name" value="Galactose-binding domain-like"/>
    <property type="match status" value="1"/>
</dbReference>
<evidence type="ECO:0000256" key="1">
    <source>
        <dbReference type="ARBA" id="ARBA00000829"/>
    </source>
</evidence>
<evidence type="ECO:0000259" key="8">
    <source>
        <dbReference type="Pfam" id="PF17753"/>
    </source>
</evidence>
<evidence type="ECO:0000313" key="10">
    <source>
        <dbReference type="EMBL" id="MDT0555678.1"/>
    </source>
</evidence>
<keyword evidence="5" id="KW-0325">Glycoprotein</keyword>
<dbReference type="InterPro" id="IPR008979">
    <property type="entry name" value="Galactose-bd-like_sf"/>
</dbReference>
<keyword evidence="11" id="KW-1185">Reference proteome</keyword>
<dbReference type="Pfam" id="PF17753">
    <property type="entry name" value="Ig_mannosidase"/>
    <property type="match status" value="1"/>
</dbReference>
<evidence type="ECO:0000259" key="7">
    <source>
        <dbReference type="Pfam" id="PF00703"/>
    </source>
</evidence>
<dbReference type="InterPro" id="IPR013783">
    <property type="entry name" value="Ig-like_fold"/>
</dbReference>
<reference evidence="10 11" key="1">
    <citation type="submission" date="2023-09" db="EMBL/GenBank/DDBJ databases">
        <authorList>
            <person name="Rey-Velasco X."/>
        </authorList>
    </citation>
    <scope>NUCLEOTIDE SEQUENCE [LARGE SCALE GENOMIC DNA]</scope>
    <source>
        <strain evidence="10 11">W242</strain>
    </source>
</reference>
<organism evidence="10 11">
    <name type="scientific">Patiriisocius hiemis</name>
    <dbReference type="NCBI Taxonomy" id="3075604"/>
    <lineage>
        <taxon>Bacteria</taxon>
        <taxon>Pseudomonadati</taxon>
        <taxon>Bacteroidota</taxon>
        <taxon>Flavobacteriia</taxon>
        <taxon>Flavobacteriales</taxon>
        <taxon>Flavobacteriaceae</taxon>
        <taxon>Patiriisocius</taxon>
    </lineage>
</organism>
<gene>
    <name evidence="10" type="ORF">RM538_06660</name>
</gene>
<dbReference type="InterPro" id="IPR041625">
    <property type="entry name" value="Beta-mannosidase_Ig"/>
</dbReference>
<dbReference type="Gene3D" id="2.60.40.10">
    <property type="entry name" value="Immunoglobulins"/>
    <property type="match status" value="3"/>
</dbReference>
<feature type="domain" description="Beta-mannosidase Ig-fold" evidence="8">
    <location>
        <begin position="746"/>
        <end position="795"/>
    </location>
</feature>
<protein>
    <recommendedName>
        <fullName evidence="3">beta-mannosidase</fullName>
        <ecNumber evidence="3">3.2.1.25</ecNumber>
    </recommendedName>
</protein>
<dbReference type="Pfam" id="PF00703">
    <property type="entry name" value="Glyco_hydro_2"/>
    <property type="match status" value="1"/>
</dbReference>